<feature type="compositionally biased region" description="Polar residues" evidence="1">
    <location>
        <begin position="251"/>
        <end position="267"/>
    </location>
</feature>
<reference evidence="2 3" key="1">
    <citation type="submission" date="2022-09" db="EMBL/GenBank/DDBJ databases">
        <authorList>
            <person name="Palmer J.M."/>
        </authorList>
    </citation>
    <scope>NUCLEOTIDE SEQUENCE [LARGE SCALE GENOMIC DNA]</scope>
    <source>
        <strain evidence="2 3">DSM 7382</strain>
    </source>
</reference>
<dbReference type="GO" id="GO:0003677">
    <property type="term" value="F:DNA binding"/>
    <property type="evidence" value="ECO:0007669"/>
    <property type="project" value="TreeGrafter"/>
</dbReference>
<dbReference type="Pfam" id="PF09729">
    <property type="entry name" value="Gti1_Pac2"/>
    <property type="match status" value="1"/>
</dbReference>
<protein>
    <submittedName>
        <fullName evidence="2">Uncharacterized protein</fullName>
    </submittedName>
</protein>
<evidence type="ECO:0000256" key="1">
    <source>
        <dbReference type="SAM" id="MobiDB-lite"/>
    </source>
</evidence>
<comment type="caution">
    <text evidence="2">The sequence shown here is derived from an EMBL/GenBank/DDBJ whole genome shotgun (WGS) entry which is preliminary data.</text>
</comment>
<dbReference type="Proteomes" id="UP001385951">
    <property type="component" value="Unassembled WGS sequence"/>
</dbReference>
<feature type="compositionally biased region" description="Polar residues" evidence="1">
    <location>
        <begin position="222"/>
        <end position="242"/>
    </location>
</feature>
<evidence type="ECO:0000313" key="3">
    <source>
        <dbReference type="Proteomes" id="UP001385951"/>
    </source>
</evidence>
<organism evidence="2 3">
    <name type="scientific">Cerrena zonata</name>
    <dbReference type="NCBI Taxonomy" id="2478898"/>
    <lineage>
        <taxon>Eukaryota</taxon>
        <taxon>Fungi</taxon>
        <taxon>Dikarya</taxon>
        <taxon>Basidiomycota</taxon>
        <taxon>Agaricomycotina</taxon>
        <taxon>Agaricomycetes</taxon>
        <taxon>Polyporales</taxon>
        <taxon>Cerrenaceae</taxon>
        <taxon>Cerrena</taxon>
    </lineage>
</organism>
<dbReference type="InterPro" id="IPR018608">
    <property type="entry name" value="Gti1/Pac2"/>
</dbReference>
<keyword evidence="3" id="KW-1185">Reference proteome</keyword>
<feature type="region of interest" description="Disordered" evidence="1">
    <location>
        <begin position="212"/>
        <end position="268"/>
    </location>
</feature>
<accession>A0AAW0GQI2</accession>
<evidence type="ECO:0000313" key="2">
    <source>
        <dbReference type="EMBL" id="KAK7692217.1"/>
    </source>
</evidence>
<dbReference type="AlphaFoldDB" id="A0AAW0GQI2"/>
<dbReference type="PANTHER" id="PTHR28027:SF2">
    <property type="entry name" value="TRANSCRIPTIONAL REGULATOR MIT1"/>
    <property type="match status" value="1"/>
</dbReference>
<name>A0AAW0GQI2_9APHY</name>
<proteinExistence type="predicted"/>
<gene>
    <name evidence="2" type="ORF">QCA50_003841</name>
</gene>
<sequence length="319" mass="36687">MSAMQRPTCVNLRIRNANDANRSVYLGLQLHFTFPKPITLLVRNRVLHAVRNGILPMVKRRLDDQERLSLRSGCVYVWEERSNNPLEVTGQEIQRFTEGRCWGPSRARYVSTSLLQPSILVTYLFRSVNREDFLLYYEKEATNRSSILTRIGTFSEPLVKQTYSVYIDGVRSGPKWHLNAYYTHETQDELRTVDDIPVLRFLEAPEGLYIPARAAQPRRSPKTQGGQQRASLDVQSQYGTNTPPRPVQNEPPRQTAIQPAAPSSSYQLRPILPAAVRPPSEDPSRPQLAPLEYLQNITPPKRHDIDDDYLRQFRHVNKI</sequence>
<dbReference type="PANTHER" id="PTHR28027">
    <property type="entry name" value="TRANSCRIPTIONAL REGULATOR MIT1"/>
    <property type="match status" value="1"/>
</dbReference>
<dbReference type="EMBL" id="JASBNA010000004">
    <property type="protein sequence ID" value="KAK7692217.1"/>
    <property type="molecule type" value="Genomic_DNA"/>
</dbReference>